<keyword evidence="6 13" id="KW-0489">Methyltransferase</keyword>
<dbReference type="GO" id="GO:0005829">
    <property type="term" value="C:cytosol"/>
    <property type="evidence" value="ECO:0007669"/>
    <property type="project" value="TreeGrafter"/>
</dbReference>
<evidence type="ECO:0000256" key="8">
    <source>
        <dbReference type="ARBA" id="ARBA00022691"/>
    </source>
</evidence>
<reference evidence="16" key="1">
    <citation type="submission" date="2013-11" db="EMBL/GenBank/DDBJ databases">
        <title>Symbiont-containing voluminous jelly as an extraordinary maternal gift for overwintering insect nymphs.</title>
        <authorList>
            <person name="Kaiwa N."/>
            <person name="Hosokawa T."/>
            <person name="Nikoh N."/>
            <person name="Meng X.Y."/>
            <person name="Tanahashi M."/>
            <person name="Moriyama M."/>
            <person name="Maeda T."/>
            <person name="Yamaguchi K."/>
            <person name="Shigenobu S."/>
            <person name="Ito M."/>
            <person name="Fukatsu T."/>
        </authorList>
    </citation>
    <scope>NUCLEOTIDE SEQUENCE [LARGE SCALE GENOMIC DNA]</scope>
    <source>
        <strain evidence="16">UwTKB</strain>
    </source>
</reference>
<comment type="caution">
    <text evidence="13">Lacks conserved residue(s) required for the propagation of feature annotation.</text>
</comment>
<evidence type="ECO:0000256" key="4">
    <source>
        <dbReference type="ARBA" id="ARBA00022490"/>
    </source>
</evidence>
<dbReference type="KEGG" id="sbw:TGUWTKB_2920"/>
<feature type="active site" description="Nucleophile" evidence="13">
    <location>
        <position position="378"/>
    </location>
</feature>
<dbReference type="InterPro" id="IPR035926">
    <property type="entry name" value="NusB-like_sf"/>
</dbReference>
<keyword evidence="8 13" id="KW-0949">S-adenosyl-L-methionine</keyword>
<keyword evidence="16" id="KW-1185">Reference proteome</keyword>
<evidence type="ECO:0000313" key="15">
    <source>
        <dbReference type="EMBL" id="BAP58533.1"/>
    </source>
</evidence>
<evidence type="ECO:0000256" key="13">
    <source>
        <dbReference type="PROSITE-ProRule" id="PRU01023"/>
    </source>
</evidence>
<comment type="similarity">
    <text evidence="13">Belongs to the class I-like SAM-binding methyltransferase superfamily. RsmB/NOP family.</text>
</comment>
<dbReference type="GO" id="GO:0009383">
    <property type="term" value="F:rRNA (cytosine-C5-)-methyltransferase activity"/>
    <property type="evidence" value="ECO:0007669"/>
    <property type="project" value="TreeGrafter"/>
</dbReference>
<dbReference type="PANTHER" id="PTHR22807">
    <property type="entry name" value="NOP2 YEAST -RELATED NOL1/NOP2/FMU SUN DOMAIN-CONTAINING"/>
    <property type="match status" value="1"/>
</dbReference>
<dbReference type="EMBL" id="AP014521">
    <property type="protein sequence ID" value="BAP58533.1"/>
    <property type="molecule type" value="Genomic_DNA"/>
</dbReference>
<proteinExistence type="inferred from homology"/>
<evidence type="ECO:0000313" key="16">
    <source>
        <dbReference type="Proteomes" id="UP000031627"/>
    </source>
</evidence>
<dbReference type="Proteomes" id="UP000031627">
    <property type="component" value="Chromosome"/>
</dbReference>
<dbReference type="AlphaFoldDB" id="A0A090AJB3"/>
<name>A0A090AJB3_9ENTR</name>
<dbReference type="InterPro" id="IPR054728">
    <property type="entry name" value="RsmB-like_ferredoxin"/>
</dbReference>
<dbReference type="Gene3D" id="3.40.50.150">
    <property type="entry name" value="Vaccinia Virus protein VP39"/>
    <property type="match status" value="1"/>
</dbReference>
<organism evidence="15 16">
    <name type="scientific">Candidatus Tachikawaea gelatinosa</name>
    <dbReference type="NCBI Taxonomy" id="1410383"/>
    <lineage>
        <taxon>Bacteria</taxon>
        <taxon>Pseudomonadati</taxon>
        <taxon>Pseudomonadota</taxon>
        <taxon>Gammaproteobacteria</taxon>
        <taxon>Enterobacterales</taxon>
        <taxon>Enterobacteriaceae</taxon>
        <taxon>Candidatus Tachikawaea</taxon>
    </lineage>
</organism>
<evidence type="ECO:0000256" key="3">
    <source>
        <dbReference type="ARBA" id="ARBA00012140"/>
    </source>
</evidence>
<keyword evidence="7 13" id="KW-0808">Transferase</keyword>
<evidence type="ECO:0000256" key="7">
    <source>
        <dbReference type="ARBA" id="ARBA00022679"/>
    </source>
</evidence>
<sequence length="434" mass="50799">MVDFYFMKKKNIRGIAANLLSIVLEKKKSLDTVLSINSLKKENDQSLLQEICFGVIRVLPQLQFIIKKLMYRPIIDNKNKIINYLIMVGLYQIQYMRIPNYAVLSETVNGVLWCNRSSFKGLVNAVLRKFILNHENFSLSESMYDYYHPSWMIKTFKKDWPKNWKSIVKNNNLKPPFWIRVNRQYFTRKEWLKLSNLKKNIILSRTVNDAILIKPPISKKKLFGFERGFVSIQDVSSQYCAILLDPKNYENILDVCAAPGMKTSHILEIAPKVNILSIDINKKRIIEFKKNMDRLSLNIIIQQGDGRKPKEWYKSKKKFDRIILDAPCSATGIIRRHPDIKWLRLSTDIKKFVVLQRDLLNGIWPLLKKEGILLYSTCSVLKEENQNQITHFLKNNKNAKEIYLSTDNKSIGLQMFPTNEGGDGFFYAKIKKIY</sequence>
<evidence type="ECO:0000256" key="2">
    <source>
        <dbReference type="ARBA" id="ARBA00004496"/>
    </source>
</evidence>
<comment type="subcellular location">
    <subcellularLocation>
        <location evidence="2">Cytoplasm</location>
    </subcellularLocation>
</comment>
<dbReference type="PRINTS" id="PR02008">
    <property type="entry name" value="RCMTFAMILY"/>
</dbReference>
<dbReference type="InterPro" id="IPR049560">
    <property type="entry name" value="MeTrfase_RsmB-F_NOP2_cat"/>
</dbReference>
<dbReference type="InterPro" id="IPR023267">
    <property type="entry name" value="RCMT"/>
</dbReference>
<dbReference type="GO" id="GO:0003723">
    <property type="term" value="F:RNA binding"/>
    <property type="evidence" value="ECO:0007669"/>
    <property type="project" value="UniProtKB-UniRule"/>
</dbReference>
<dbReference type="InterPro" id="IPR001678">
    <property type="entry name" value="MeTrfase_RsmB-F_NOP2_dom"/>
</dbReference>
<evidence type="ECO:0000256" key="9">
    <source>
        <dbReference type="ARBA" id="ARBA00022884"/>
    </source>
</evidence>
<dbReference type="InterPro" id="IPR006027">
    <property type="entry name" value="NusB_RsmB_TIM44"/>
</dbReference>
<reference evidence="15 16" key="2">
    <citation type="journal article" date="2014" name="Curr. Biol.">
        <title>Symbiont-Supplemented Maternal Investment Underpinning Host's Ecological Adaptation.</title>
        <authorList>
            <person name="Kaiwa N."/>
            <person name="Hosokawa T."/>
            <person name="Nikoh N."/>
            <person name="Tanahashi M."/>
            <person name="Moriyama M."/>
            <person name="Meng X.Y."/>
            <person name="Maeda T."/>
            <person name="Yamaguchi K."/>
            <person name="Shigenobu S."/>
            <person name="Ito M."/>
            <person name="Fukatsu T."/>
        </authorList>
    </citation>
    <scope>NUCLEOTIDE SEQUENCE [LARGE SCALE GENOMIC DNA]</scope>
    <source>
        <strain evidence="15 16">UwTKB</strain>
    </source>
</reference>
<dbReference type="PANTHER" id="PTHR22807:SF61">
    <property type="entry name" value="NOL1_NOP2_SUN FAMILY PROTEIN _ ANTITERMINATION NUSB DOMAIN-CONTAINING PROTEIN"/>
    <property type="match status" value="1"/>
</dbReference>
<evidence type="ECO:0000259" key="14">
    <source>
        <dbReference type="PROSITE" id="PS51686"/>
    </source>
</evidence>
<comment type="catalytic activity">
    <reaction evidence="12">
        <text>cytidine(967) in 16S rRNA + S-adenosyl-L-methionine = 5-methylcytidine(967) in 16S rRNA + S-adenosyl-L-homocysteine + H(+)</text>
        <dbReference type="Rhea" id="RHEA:42748"/>
        <dbReference type="Rhea" id="RHEA-COMP:10219"/>
        <dbReference type="Rhea" id="RHEA-COMP:10220"/>
        <dbReference type="ChEBI" id="CHEBI:15378"/>
        <dbReference type="ChEBI" id="CHEBI:57856"/>
        <dbReference type="ChEBI" id="CHEBI:59789"/>
        <dbReference type="ChEBI" id="CHEBI:74483"/>
        <dbReference type="ChEBI" id="CHEBI:82748"/>
        <dbReference type="EC" id="2.1.1.176"/>
    </reaction>
</comment>
<dbReference type="Gene3D" id="3.30.70.1170">
    <property type="entry name" value="Sun protein, domain 3"/>
    <property type="match status" value="1"/>
</dbReference>
<feature type="domain" description="SAM-dependent MTase RsmB/NOP-type" evidence="14">
    <location>
        <begin position="167"/>
        <end position="433"/>
    </location>
</feature>
<dbReference type="SUPFAM" id="SSF53335">
    <property type="entry name" value="S-adenosyl-L-methionine-dependent methyltransferases"/>
    <property type="match status" value="1"/>
</dbReference>
<dbReference type="SUPFAM" id="SSF48013">
    <property type="entry name" value="NusB-like"/>
    <property type="match status" value="1"/>
</dbReference>
<dbReference type="NCBIfam" id="NF008149">
    <property type="entry name" value="PRK10901.1"/>
    <property type="match status" value="1"/>
</dbReference>
<dbReference type="EC" id="2.1.1.176" evidence="3"/>
<dbReference type="Gene3D" id="1.10.940.10">
    <property type="entry name" value="NusB-like"/>
    <property type="match status" value="1"/>
</dbReference>
<dbReference type="InterPro" id="IPR029063">
    <property type="entry name" value="SAM-dependent_MTases_sf"/>
</dbReference>
<feature type="binding site" evidence="13">
    <location>
        <position position="305"/>
    </location>
    <ligand>
        <name>S-adenosyl-L-methionine</name>
        <dbReference type="ChEBI" id="CHEBI:59789"/>
    </ligand>
</feature>
<protein>
    <recommendedName>
        <fullName evidence="3">16S rRNA (cytosine(967)-C(5))-methyltransferase</fullName>
        <ecNumber evidence="3">2.1.1.176</ecNumber>
    </recommendedName>
    <alternativeName>
        <fullName evidence="10">16S rRNA m5C967 methyltransferase</fullName>
    </alternativeName>
    <alternativeName>
        <fullName evidence="11">rRNA (cytosine-C(5)-)-methyltransferase RsmB</fullName>
    </alternativeName>
</protein>
<feature type="binding site" evidence="13">
    <location>
        <position position="279"/>
    </location>
    <ligand>
        <name>S-adenosyl-L-methionine</name>
        <dbReference type="ChEBI" id="CHEBI:59789"/>
    </ligand>
</feature>
<evidence type="ECO:0000256" key="5">
    <source>
        <dbReference type="ARBA" id="ARBA00022552"/>
    </source>
</evidence>
<evidence type="ECO:0000256" key="1">
    <source>
        <dbReference type="ARBA" id="ARBA00002724"/>
    </source>
</evidence>
<feature type="binding site" evidence="13">
    <location>
        <position position="325"/>
    </location>
    <ligand>
        <name>S-adenosyl-L-methionine</name>
        <dbReference type="ChEBI" id="CHEBI:59789"/>
    </ligand>
</feature>
<dbReference type="NCBIfam" id="TIGR00563">
    <property type="entry name" value="rsmB"/>
    <property type="match status" value="1"/>
</dbReference>
<dbReference type="GO" id="GO:0070475">
    <property type="term" value="P:rRNA base methylation"/>
    <property type="evidence" value="ECO:0007669"/>
    <property type="project" value="TreeGrafter"/>
</dbReference>
<evidence type="ECO:0000256" key="11">
    <source>
        <dbReference type="ARBA" id="ARBA00031088"/>
    </source>
</evidence>
<dbReference type="PROSITE" id="PS51686">
    <property type="entry name" value="SAM_MT_RSMB_NOP"/>
    <property type="match status" value="1"/>
</dbReference>
<dbReference type="CDD" id="cd02440">
    <property type="entry name" value="AdoMet_MTases"/>
    <property type="match status" value="1"/>
</dbReference>
<accession>A0A090AJB3</accession>
<evidence type="ECO:0000256" key="6">
    <source>
        <dbReference type="ARBA" id="ARBA00022603"/>
    </source>
</evidence>
<comment type="function">
    <text evidence="1">Specifically methylates the cytosine at position 967 (m5C967) of 16S rRNA.</text>
</comment>
<dbReference type="FunFam" id="3.40.50.150:FF:000022">
    <property type="entry name" value="Ribosomal RNA small subunit methyltransferase B"/>
    <property type="match status" value="1"/>
</dbReference>
<dbReference type="Pfam" id="PF01189">
    <property type="entry name" value="Methyltr_RsmB-F"/>
    <property type="match status" value="1"/>
</dbReference>
<dbReference type="Pfam" id="PF01029">
    <property type="entry name" value="NusB"/>
    <property type="match status" value="1"/>
</dbReference>
<dbReference type="InterPro" id="IPR004573">
    <property type="entry name" value="rRNA_ssu_MeTfrase_B"/>
</dbReference>
<dbReference type="Gene3D" id="1.10.287.730">
    <property type="entry name" value="Helix hairpin bin"/>
    <property type="match status" value="1"/>
</dbReference>
<dbReference type="HOGENOM" id="CLU_005316_0_4_6"/>
<keyword evidence="5" id="KW-0698">rRNA processing</keyword>
<keyword evidence="9 13" id="KW-0694">RNA-binding</keyword>
<dbReference type="STRING" id="1410383.TGUWTKB_2920"/>
<dbReference type="Pfam" id="PF22458">
    <property type="entry name" value="RsmF-B_ferredox"/>
    <property type="match status" value="1"/>
</dbReference>
<dbReference type="GO" id="GO:0006355">
    <property type="term" value="P:regulation of DNA-templated transcription"/>
    <property type="evidence" value="ECO:0007669"/>
    <property type="project" value="InterPro"/>
</dbReference>
<evidence type="ECO:0000256" key="12">
    <source>
        <dbReference type="ARBA" id="ARBA00047283"/>
    </source>
</evidence>
<keyword evidence="4" id="KW-0963">Cytoplasm</keyword>
<gene>
    <name evidence="15" type="primary">rsmB</name>
    <name evidence="15" type="ORF">TGUWTKB_2920</name>
</gene>
<evidence type="ECO:0000256" key="10">
    <source>
        <dbReference type="ARBA" id="ARBA00030399"/>
    </source>
</evidence>